<protein>
    <submittedName>
        <fullName evidence="1">Uncharacterized protein</fullName>
    </submittedName>
</protein>
<gene>
    <name evidence="1" type="ORF">ANN_27643</name>
</gene>
<sequence>MDPSCDLKSEIKMEETEEPVTFLVMKCESEVSDVHWWFSSKGWWCTACALLPTP</sequence>
<proteinExistence type="predicted"/>
<name>A0ABQ8RWF9_PERAM</name>
<evidence type="ECO:0000313" key="1">
    <source>
        <dbReference type="EMBL" id="KAJ4426016.1"/>
    </source>
</evidence>
<comment type="caution">
    <text evidence="1">The sequence shown here is derived from an EMBL/GenBank/DDBJ whole genome shotgun (WGS) entry which is preliminary data.</text>
</comment>
<accession>A0ABQ8RWF9</accession>
<reference evidence="1 2" key="1">
    <citation type="journal article" date="2022" name="Allergy">
        <title>Genome assembly and annotation of Periplaneta americana reveal a comprehensive cockroach allergen profile.</title>
        <authorList>
            <person name="Wang L."/>
            <person name="Xiong Q."/>
            <person name="Saelim N."/>
            <person name="Wang L."/>
            <person name="Nong W."/>
            <person name="Wan A.T."/>
            <person name="Shi M."/>
            <person name="Liu X."/>
            <person name="Cao Q."/>
            <person name="Hui J.H.L."/>
            <person name="Sookrung N."/>
            <person name="Leung T.F."/>
            <person name="Tungtrongchitr A."/>
            <person name="Tsui S.K.W."/>
        </authorList>
    </citation>
    <scope>NUCLEOTIDE SEQUENCE [LARGE SCALE GENOMIC DNA]</scope>
    <source>
        <strain evidence="1">PWHHKU_190912</strain>
    </source>
</reference>
<keyword evidence="2" id="KW-1185">Reference proteome</keyword>
<dbReference type="Proteomes" id="UP001148838">
    <property type="component" value="Unassembled WGS sequence"/>
</dbReference>
<evidence type="ECO:0000313" key="2">
    <source>
        <dbReference type="Proteomes" id="UP001148838"/>
    </source>
</evidence>
<organism evidence="1 2">
    <name type="scientific">Periplaneta americana</name>
    <name type="common">American cockroach</name>
    <name type="synonym">Blatta americana</name>
    <dbReference type="NCBI Taxonomy" id="6978"/>
    <lineage>
        <taxon>Eukaryota</taxon>
        <taxon>Metazoa</taxon>
        <taxon>Ecdysozoa</taxon>
        <taxon>Arthropoda</taxon>
        <taxon>Hexapoda</taxon>
        <taxon>Insecta</taxon>
        <taxon>Pterygota</taxon>
        <taxon>Neoptera</taxon>
        <taxon>Polyneoptera</taxon>
        <taxon>Dictyoptera</taxon>
        <taxon>Blattodea</taxon>
        <taxon>Blattoidea</taxon>
        <taxon>Blattidae</taxon>
        <taxon>Blattinae</taxon>
        <taxon>Periplaneta</taxon>
    </lineage>
</organism>
<dbReference type="EMBL" id="JAJSOF020000041">
    <property type="protein sequence ID" value="KAJ4426016.1"/>
    <property type="molecule type" value="Genomic_DNA"/>
</dbReference>